<keyword evidence="2" id="KW-1185">Reference proteome</keyword>
<proteinExistence type="predicted"/>
<evidence type="ECO:0000313" key="2">
    <source>
        <dbReference type="Proteomes" id="UP000597877"/>
    </source>
</evidence>
<reference evidence="1 2" key="1">
    <citation type="submission" date="2020-08" db="EMBL/GenBank/DDBJ databases">
        <title>Genome public.</title>
        <authorList>
            <person name="Liu C."/>
            <person name="Sun Q."/>
        </authorList>
    </citation>
    <scope>NUCLEOTIDE SEQUENCE [LARGE SCALE GENOMIC DNA]</scope>
    <source>
        <strain evidence="1 2">BX4</strain>
    </source>
</reference>
<accession>A0ABR7F368</accession>
<dbReference type="Proteomes" id="UP000597877">
    <property type="component" value="Unassembled WGS sequence"/>
</dbReference>
<gene>
    <name evidence="1" type="ORF">H8S00_05375</name>
</gene>
<dbReference type="EMBL" id="JACOOZ010000003">
    <property type="protein sequence ID" value="MBC5667414.1"/>
    <property type="molecule type" value="Genomic_DNA"/>
</dbReference>
<protein>
    <submittedName>
        <fullName evidence="1">Uncharacterized protein</fullName>
    </submittedName>
</protein>
<dbReference type="RefSeq" id="WP_186840195.1">
    <property type="nucleotide sequence ID" value="NZ_JACOOZ010000003.1"/>
</dbReference>
<sequence>MAYTKEQRQKKEAEKEAKLKAEIEAKIRAEYEEKFKMESVNNSKVNTDDKKIENTTSVAKRIQKAIRIPLDTIVPVVCNTVGGAIYVSKKIMGYQIEWDDIGSVEYMELGELASMRNTDRRFFEDNWIVLEDTEEYTAMQLYDFLKVSKYYKNVFTPENIDEIFTYSKDKIIKTISTLSKGLKETIAARARQKLDEDTLDKNIIDTLETALNIQFSL</sequence>
<evidence type="ECO:0000313" key="1">
    <source>
        <dbReference type="EMBL" id="MBC5667414.1"/>
    </source>
</evidence>
<organism evidence="1 2">
    <name type="scientific">Eubacterium segne</name>
    <dbReference type="NCBI Taxonomy" id="2763045"/>
    <lineage>
        <taxon>Bacteria</taxon>
        <taxon>Bacillati</taxon>
        <taxon>Bacillota</taxon>
        <taxon>Clostridia</taxon>
        <taxon>Eubacteriales</taxon>
        <taxon>Eubacteriaceae</taxon>
        <taxon>Eubacterium</taxon>
    </lineage>
</organism>
<comment type="caution">
    <text evidence="1">The sequence shown here is derived from an EMBL/GenBank/DDBJ whole genome shotgun (WGS) entry which is preliminary data.</text>
</comment>
<name>A0ABR7F368_9FIRM</name>